<keyword evidence="7 13" id="KW-0067">ATP-binding</keyword>
<dbReference type="InterPro" id="IPR014001">
    <property type="entry name" value="Helicase_ATP-bd"/>
</dbReference>
<evidence type="ECO:0000313" key="16">
    <source>
        <dbReference type="EMBL" id="RKD33941.1"/>
    </source>
</evidence>
<dbReference type="Pfam" id="PF00270">
    <property type="entry name" value="DEAD"/>
    <property type="match status" value="1"/>
</dbReference>
<keyword evidence="6" id="KW-0347">Helicase</keyword>
<evidence type="ECO:0000256" key="6">
    <source>
        <dbReference type="ARBA" id="ARBA00022806"/>
    </source>
</evidence>
<keyword evidence="2 13" id="KW-0963">Cytoplasm</keyword>
<keyword evidence="9 13" id="KW-0234">DNA repair</keyword>
<dbReference type="PANTHER" id="PTHR47964">
    <property type="entry name" value="ATP-DEPENDENT DNA HELICASE HOMOLOG RECG, CHLOROPLASTIC"/>
    <property type="match status" value="1"/>
</dbReference>
<comment type="similarity">
    <text evidence="10 13">In the N-terminal section; belongs to the UvrB family.</text>
</comment>
<evidence type="ECO:0000256" key="2">
    <source>
        <dbReference type="ARBA" id="ARBA00022490"/>
    </source>
</evidence>
<protein>
    <recommendedName>
        <fullName evidence="12 13">Transcription-repair-coupling factor</fullName>
        <shortName evidence="13">TRCF</shortName>
        <ecNumber evidence="13">3.6.4.-</ecNumber>
    </recommendedName>
</protein>
<dbReference type="AlphaFoldDB" id="A0A419T8Z4"/>
<dbReference type="NCBIfam" id="TIGR00580">
    <property type="entry name" value="mfd"/>
    <property type="match status" value="1"/>
</dbReference>
<dbReference type="PANTHER" id="PTHR47964:SF1">
    <property type="entry name" value="ATP-DEPENDENT DNA HELICASE HOMOLOG RECG, CHLOROPLASTIC"/>
    <property type="match status" value="1"/>
</dbReference>
<organism evidence="16 17">
    <name type="scientific">Thermohalobacter berrensis</name>
    <dbReference type="NCBI Taxonomy" id="99594"/>
    <lineage>
        <taxon>Bacteria</taxon>
        <taxon>Bacillati</taxon>
        <taxon>Bacillota</taxon>
        <taxon>Tissierellia</taxon>
        <taxon>Tissierellales</taxon>
        <taxon>Thermohalobacteraceae</taxon>
        <taxon>Thermohalobacter</taxon>
    </lineage>
</organism>
<dbReference type="SUPFAM" id="SSF52540">
    <property type="entry name" value="P-loop containing nucleoside triphosphate hydrolases"/>
    <property type="match status" value="4"/>
</dbReference>
<dbReference type="Gene3D" id="3.40.50.11180">
    <property type="match status" value="1"/>
</dbReference>
<comment type="function">
    <text evidence="13">Couples transcription and DNA repair by recognizing RNA polymerase (RNAP) stalled at DNA lesions. Mediates ATP-dependent release of RNAP and its truncated transcript from the DNA, and recruitment of nucleotide excision repair machinery to the damaged site.</text>
</comment>
<keyword evidence="3 13" id="KW-0547">Nucleotide-binding</keyword>
<keyword evidence="5 13" id="KW-0378">Hydrolase</keyword>
<dbReference type="InterPro" id="IPR011545">
    <property type="entry name" value="DEAD/DEAH_box_helicase_dom"/>
</dbReference>
<dbReference type="Pfam" id="PF02559">
    <property type="entry name" value="CarD_TRCF_RID"/>
    <property type="match status" value="1"/>
</dbReference>
<sequence length="1172" mass="135732">MFIDQLRNLNSYKEFLNLIDKKVTPISIHGLSEENIAHIGYGLNQHLKKQILILVDNEIKAKKMVEDLKLFTMKNVELFPHRDVLFYDIDAHSHENSHQRLKVIDRLINKEKIIVIASIEAMFNKVMRPEFFNQNSITLEFGKQIDLQKLSTIFNLFGYERVDMVEGKGQYSIRGGIIDFFPIISDNPFRVELFDDEIDSIRSFDIKTQRSIDNIQEVTVFPAREILITDKSKKEMISNIKKDMKGLIKKLEKGKETILIDKLREKFNHYIEYLENGFNIENINVLTPYISEDFTSIISYLNNDSVILINDPQRIKDSIKAMEEDFRNKFSDFFERGEALPKQKEVYLPLSKVKEQLESNNIVSVFNILKKDPLFTPKEILKITSKNMHSFHNKVDIISDELKELKYKGYKVIILSGVEDRGKRLVKTLKEKGVECNFVENHNHDIKSGQVFVTTGSISQGFEYPEIKFALISDKEIFGKPKKRIRKKKKKRKNATKITSYADLKPGDYVVHETHGIGKYEGIIKLKVQGVKKDYLTIKYSGKDKLYIPVDQMDLIQKYIGGDALKPKINKLGSNEWTKTKAKAKKAIEDMAKELLELYAKRQTAKGFAFSKDKLWQRQFEDLFPYEETEDQLRCIKEIKEDMEKSKPMDRLLCGDVGYGKTEVALRAAFKAVMDSKQVAFLVPTTILAQQHYNTLKERFEQFPINIEMLSRFRTPTQQKNILNQLKSGNIDIIVGTHRLLSKDVKFYDLGLLVVDEEQRFGVKHKESLKKLKESIDVLTLTATPIPRTLHMSLIGIRDMSVIEEPPEDRYPVQTYVVEFNEQLVRDSIIKELNRGGQVYFVYNRVKGIRQIASRLKKLVPEARIAVAHGQMSERELEGIMIDFLNHEYDILVCTTIIETGMDISNVNTLLVYDADKMGLSQLYQLRGRVGRSNRIAFSYFMYEKDKVLSEVAEKRLKAIKEFTEFGSGFKIAMRDLEIRGAGNILGPEQHGHMAAIGYDLYVKFLDATIKRLKGEEKEEDIETTIELNVDGHIPTSYIPSEEQKVEVYKRISAIENKEDYSDVLEELIDRFGDIRSEVNNLLRISYIKSVCKKAKITSLTQKDKTIKIEFYKPDVITPELIGELSKTFGRRMGFDVSKNPCINYRVDSKKQDKMLAEIEEVVEKIYSFIKR</sequence>
<dbReference type="Proteomes" id="UP000284177">
    <property type="component" value="Unassembled WGS sequence"/>
</dbReference>
<evidence type="ECO:0000256" key="12">
    <source>
        <dbReference type="ARBA" id="ARBA00070128"/>
    </source>
</evidence>
<evidence type="ECO:0000256" key="3">
    <source>
        <dbReference type="ARBA" id="ARBA00022741"/>
    </source>
</evidence>
<dbReference type="Gene3D" id="2.40.10.170">
    <property type="match status" value="1"/>
</dbReference>
<evidence type="ECO:0000256" key="9">
    <source>
        <dbReference type="ARBA" id="ARBA00023204"/>
    </source>
</evidence>
<evidence type="ECO:0000256" key="11">
    <source>
        <dbReference type="ARBA" id="ARBA00061399"/>
    </source>
</evidence>
<evidence type="ECO:0000259" key="15">
    <source>
        <dbReference type="PROSITE" id="PS51194"/>
    </source>
</evidence>
<dbReference type="InterPro" id="IPR004576">
    <property type="entry name" value="Mfd"/>
</dbReference>
<dbReference type="GO" id="GO:0006355">
    <property type="term" value="P:regulation of DNA-templated transcription"/>
    <property type="evidence" value="ECO:0007669"/>
    <property type="project" value="UniProtKB-UniRule"/>
</dbReference>
<dbReference type="Pfam" id="PF00271">
    <property type="entry name" value="Helicase_C"/>
    <property type="match status" value="1"/>
</dbReference>
<evidence type="ECO:0000256" key="13">
    <source>
        <dbReference type="HAMAP-Rule" id="MF_00969"/>
    </source>
</evidence>
<evidence type="ECO:0000256" key="10">
    <source>
        <dbReference type="ARBA" id="ARBA00061104"/>
    </source>
</evidence>
<dbReference type="Gene3D" id="3.40.50.300">
    <property type="entry name" value="P-loop containing nucleotide triphosphate hydrolases"/>
    <property type="match status" value="2"/>
</dbReference>
<dbReference type="SUPFAM" id="SSF141259">
    <property type="entry name" value="CarD-like"/>
    <property type="match status" value="1"/>
</dbReference>
<dbReference type="SMART" id="SM00487">
    <property type="entry name" value="DEXDc"/>
    <property type="match status" value="1"/>
</dbReference>
<dbReference type="PROSITE" id="PS51192">
    <property type="entry name" value="HELICASE_ATP_BIND_1"/>
    <property type="match status" value="1"/>
</dbReference>
<dbReference type="SMART" id="SM00982">
    <property type="entry name" value="TRCF"/>
    <property type="match status" value="1"/>
</dbReference>
<reference evidence="16 17" key="1">
    <citation type="submission" date="2016-08" db="EMBL/GenBank/DDBJ databases">
        <title>Novel Firmicutes and Novel Genomes.</title>
        <authorList>
            <person name="Poppleton D.I."/>
            <person name="Gribaldo S."/>
        </authorList>
    </citation>
    <scope>NUCLEOTIDE SEQUENCE [LARGE SCALE GENOMIC DNA]</scope>
    <source>
        <strain evidence="16 17">CTT3</strain>
    </source>
</reference>
<dbReference type="InterPro" id="IPR005118">
    <property type="entry name" value="TRCF_C"/>
</dbReference>
<gene>
    <name evidence="13" type="primary">mfd</name>
    <name evidence="16" type="ORF">BET03_08190</name>
</gene>
<dbReference type="InterPro" id="IPR047112">
    <property type="entry name" value="RecG/Mfd"/>
</dbReference>
<dbReference type="SUPFAM" id="SSF143517">
    <property type="entry name" value="TRCF domain-like"/>
    <property type="match status" value="1"/>
</dbReference>
<dbReference type="InterPro" id="IPR027417">
    <property type="entry name" value="P-loop_NTPase"/>
</dbReference>
<proteinExistence type="inferred from homology"/>
<comment type="similarity">
    <text evidence="11 13">In the C-terminal section; belongs to the helicase family. RecG subfamily.</text>
</comment>
<accession>A0A419T8Z4</accession>
<dbReference type="SMART" id="SM01058">
    <property type="entry name" value="CarD_TRCF"/>
    <property type="match status" value="1"/>
</dbReference>
<evidence type="ECO:0000256" key="1">
    <source>
        <dbReference type="ARBA" id="ARBA00004496"/>
    </source>
</evidence>
<evidence type="ECO:0000256" key="8">
    <source>
        <dbReference type="ARBA" id="ARBA00023125"/>
    </source>
</evidence>
<keyword evidence="17" id="KW-1185">Reference proteome</keyword>
<dbReference type="GO" id="GO:0016787">
    <property type="term" value="F:hydrolase activity"/>
    <property type="evidence" value="ECO:0007669"/>
    <property type="project" value="UniProtKB-KW"/>
</dbReference>
<comment type="subcellular location">
    <subcellularLocation>
        <location evidence="1 13">Cytoplasm</location>
    </subcellularLocation>
</comment>
<dbReference type="Gene3D" id="3.30.2060.10">
    <property type="entry name" value="Penicillin-binding protein 1b domain"/>
    <property type="match status" value="1"/>
</dbReference>
<dbReference type="GO" id="GO:0003678">
    <property type="term" value="F:DNA helicase activity"/>
    <property type="evidence" value="ECO:0007669"/>
    <property type="project" value="TreeGrafter"/>
</dbReference>
<dbReference type="CDD" id="cd17991">
    <property type="entry name" value="DEXHc_TRCF"/>
    <property type="match status" value="1"/>
</dbReference>
<dbReference type="GO" id="GO:0005737">
    <property type="term" value="C:cytoplasm"/>
    <property type="evidence" value="ECO:0007669"/>
    <property type="project" value="UniProtKB-SubCell"/>
</dbReference>
<dbReference type="PROSITE" id="PS51194">
    <property type="entry name" value="HELICASE_CTER"/>
    <property type="match status" value="1"/>
</dbReference>
<dbReference type="SMART" id="SM00490">
    <property type="entry name" value="HELICc"/>
    <property type="match status" value="1"/>
</dbReference>
<evidence type="ECO:0000259" key="14">
    <source>
        <dbReference type="PROSITE" id="PS51192"/>
    </source>
</evidence>
<dbReference type="EMBL" id="MCIB01000003">
    <property type="protein sequence ID" value="RKD33941.1"/>
    <property type="molecule type" value="Genomic_DNA"/>
</dbReference>
<comment type="caution">
    <text evidence="16">The sequence shown here is derived from an EMBL/GenBank/DDBJ whole genome shotgun (WGS) entry which is preliminary data.</text>
</comment>
<dbReference type="Gene3D" id="3.90.1150.50">
    <property type="entry name" value="Transcription-repair-coupling factor, D7 domain"/>
    <property type="match status" value="1"/>
</dbReference>
<dbReference type="HAMAP" id="MF_00969">
    <property type="entry name" value="TRCF"/>
    <property type="match status" value="1"/>
</dbReference>
<evidence type="ECO:0000256" key="4">
    <source>
        <dbReference type="ARBA" id="ARBA00022763"/>
    </source>
</evidence>
<dbReference type="EC" id="3.6.4.-" evidence="13"/>
<keyword evidence="8 13" id="KW-0238">DNA-binding</keyword>
<feature type="domain" description="Helicase ATP-binding" evidence="14">
    <location>
        <begin position="642"/>
        <end position="803"/>
    </location>
</feature>
<dbReference type="GO" id="GO:0000716">
    <property type="term" value="P:transcription-coupled nucleotide-excision repair, DNA damage recognition"/>
    <property type="evidence" value="ECO:0007669"/>
    <property type="project" value="UniProtKB-UniRule"/>
</dbReference>
<dbReference type="InterPro" id="IPR001650">
    <property type="entry name" value="Helicase_C-like"/>
</dbReference>
<dbReference type="Pfam" id="PF03461">
    <property type="entry name" value="TRCF"/>
    <property type="match status" value="1"/>
</dbReference>
<evidence type="ECO:0000313" key="17">
    <source>
        <dbReference type="Proteomes" id="UP000284177"/>
    </source>
</evidence>
<dbReference type="InterPro" id="IPR036101">
    <property type="entry name" value="CarD-like/TRCF_RID_sf"/>
</dbReference>
<keyword evidence="4 13" id="KW-0227">DNA damage</keyword>
<dbReference type="InterPro" id="IPR041471">
    <property type="entry name" value="UvrB_inter"/>
</dbReference>
<dbReference type="GO" id="GO:0005524">
    <property type="term" value="F:ATP binding"/>
    <property type="evidence" value="ECO:0007669"/>
    <property type="project" value="UniProtKB-UniRule"/>
</dbReference>
<dbReference type="InterPro" id="IPR037235">
    <property type="entry name" value="TRCF-like_C_D7"/>
</dbReference>
<feature type="domain" description="Helicase C-terminal" evidence="15">
    <location>
        <begin position="812"/>
        <end position="978"/>
    </location>
</feature>
<name>A0A419T8Z4_9FIRM</name>
<dbReference type="Pfam" id="PF17757">
    <property type="entry name" value="UvrB_inter"/>
    <property type="match status" value="1"/>
</dbReference>
<dbReference type="GO" id="GO:0003684">
    <property type="term" value="F:damaged DNA binding"/>
    <property type="evidence" value="ECO:0007669"/>
    <property type="project" value="InterPro"/>
</dbReference>
<evidence type="ECO:0000256" key="7">
    <source>
        <dbReference type="ARBA" id="ARBA00022840"/>
    </source>
</evidence>
<evidence type="ECO:0000256" key="5">
    <source>
        <dbReference type="ARBA" id="ARBA00022801"/>
    </source>
</evidence>
<dbReference type="InterPro" id="IPR003711">
    <property type="entry name" value="CarD-like/TRCF_RID"/>
</dbReference>
<dbReference type="FunFam" id="3.40.50.300:FF:000546">
    <property type="entry name" value="Transcription-repair-coupling factor"/>
    <property type="match status" value="1"/>
</dbReference>